<organism evidence="3">
    <name type="scientific">hydrothermal vent metagenome</name>
    <dbReference type="NCBI Taxonomy" id="652676"/>
    <lineage>
        <taxon>unclassified sequences</taxon>
        <taxon>metagenomes</taxon>
        <taxon>ecological metagenomes</taxon>
    </lineage>
</organism>
<feature type="domain" description="Alpha/beta hydrolase fold-3" evidence="2">
    <location>
        <begin position="85"/>
        <end position="285"/>
    </location>
</feature>
<accession>A0A3B0RTQ2</accession>
<dbReference type="PANTHER" id="PTHR48081">
    <property type="entry name" value="AB HYDROLASE SUPERFAMILY PROTEIN C4A8.06C"/>
    <property type="match status" value="1"/>
</dbReference>
<evidence type="ECO:0000259" key="2">
    <source>
        <dbReference type="Pfam" id="PF07859"/>
    </source>
</evidence>
<dbReference type="PANTHER" id="PTHR48081:SF8">
    <property type="entry name" value="ALPHA_BETA HYDROLASE FOLD-3 DOMAIN-CONTAINING PROTEIN-RELATED"/>
    <property type="match status" value="1"/>
</dbReference>
<protein>
    <submittedName>
        <fullName evidence="3">Lipase</fullName>
    </submittedName>
</protein>
<dbReference type="InterPro" id="IPR050300">
    <property type="entry name" value="GDXG_lipolytic_enzyme"/>
</dbReference>
<dbReference type="Gene3D" id="3.40.50.1820">
    <property type="entry name" value="alpha/beta hydrolase"/>
    <property type="match status" value="1"/>
</dbReference>
<dbReference type="AlphaFoldDB" id="A0A3B0RTQ2"/>
<dbReference type="EMBL" id="UOEC01000128">
    <property type="protein sequence ID" value="VAV95567.1"/>
    <property type="molecule type" value="Genomic_DNA"/>
</dbReference>
<dbReference type="InterPro" id="IPR029058">
    <property type="entry name" value="AB_hydrolase_fold"/>
</dbReference>
<keyword evidence="1" id="KW-0378">Hydrolase</keyword>
<proteinExistence type="predicted"/>
<reference evidence="3" key="1">
    <citation type="submission" date="2018-06" db="EMBL/GenBank/DDBJ databases">
        <authorList>
            <person name="Zhirakovskaya E."/>
        </authorList>
    </citation>
    <scope>NUCLEOTIDE SEQUENCE</scope>
</reference>
<evidence type="ECO:0000313" key="3">
    <source>
        <dbReference type="EMBL" id="VAV95567.1"/>
    </source>
</evidence>
<dbReference type="InterPro" id="IPR013094">
    <property type="entry name" value="AB_hydrolase_3"/>
</dbReference>
<evidence type="ECO:0000256" key="1">
    <source>
        <dbReference type="ARBA" id="ARBA00022801"/>
    </source>
</evidence>
<gene>
    <name evidence="3" type="ORF">MNBD_ALPHA08-1469</name>
</gene>
<dbReference type="GO" id="GO:0016787">
    <property type="term" value="F:hydrolase activity"/>
    <property type="evidence" value="ECO:0007669"/>
    <property type="project" value="UniProtKB-KW"/>
</dbReference>
<sequence length="315" mass="34307">MRGKYENLLDEETWAFIEETQALYPANSENFSISQQREFYEHLCRHFYAEHPDGVNSFDGEIKALHGSIATRGYQMSGSSPKAQVVYFHGGGYVVGGLDSHDDICAEICARTGFPVTAIDYRLAPEHTYPDDFNDALAGFEHVAATVGLPVVITGDSAGGNLAAAVSHATRNREKMPIGQVLIYPGLGSDLTSGTFIEHADAPMLSTKETMFYKKMRSGGREALLLEPHCSPLNDTNFAGLPPTVIVSAQCDPLSGDGKAYHDKITSAGGKSLYYNETGLIHGYLRARHSVKRAKESFSRIVEAISLLGVGQWPE</sequence>
<dbReference type="Pfam" id="PF07859">
    <property type="entry name" value="Abhydrolase_3"/>
    <property type="match status" value="1"/>
</dbReference>
<name>A0A3B0RTQ2_9ZZZZ</name>
<dbReference type="SUPFAM" id="SSF53474">
    <property type="entry name" value="alpha/beta-Hydrolases"/>
    <property type="match status" value="1"/>
</dbReference>